<dbReference type="Gene3D" id="3.90.1170.40">
    <property type="entry name" value="Molybdopterin biosynthesis MoaE subunit"/>
    <property type="match status" value="1"/>
</dbReference>
<evidence type="ECO:0000256" key="3">
    <source>
        <dbReference type="ARBA" id="ARBA00011950"/>
    </source>
</evidence>
<evidence type="ECO:0000256" key="5">
    <source>
        <dbReference type="ARBA" id="ARBA00023150"/>
    </source>
</evidence>
<evidence type="ECO:0000313" key="13">
    <source>
        <dbReference type="EMBL" id="GGO13669.1"/>
    </source>
</evidence>
<dbReference type="Pfam" id="PF02391">
    <property type="entry name" value="MoaE"/>
    <property type="match status" value="1"/>
</dbReference>
<evidence type="ECO:0000256" key="2">
    <source>
        <dbReference type="ARBA" id="ARBA00005426"/>
    </source>
</evidence>
<keyword evidence="5" id="KW-0501">Molybdenum cofactor biosynthesis</keyword>
<proteinExistence type="inferred from homology"/>
<comment type="similarity">
    <text evidence="2">Belongs to the MoaE family.</text>
</comment>
<comment type="subunit">
    <text evidence="7">Heterotetramer of 2 MoaD subunits and 2 MoaE subunits. Also stable as homodimer. The enzyme changes between these two forms during catalysis.</text>
</comment>
<comment type="caution">
    <text evidence="13">The sequence shown here is derived from an EMBL/GenBank/DDBJ whole genome shotgun (WGS) entry which is preliminary data.</text>
</comment>
<reference evidence="14" key="1">
    <citation type="journal article" date="2019" name="Int. J. Syst. Evol. Microbiol.">
        <title>The Global Catalogue of Microorganisms (GCM) 10K type strain sequencing project: providing services to taxonomists for standard genome sequencing and annotation.</title>
        <authorList>
            <consortium name="The Broad Institute Genomics Platform"/>
            <consortium name="The Broad Institute Genome Sequencing Center for Infectious Disease"/>
            <person name="Wu L."/>
            <person name="Ma J."/>
        </authorList>
    </citation>
    <scope>NUCLEOTIDE SEQUENCE [LARGE SCALE GENOMIC DNA]</scope>
    <source>
        <strain evidence="14">JCM 17843</strain>
    </source>
</reference>
<dbReference type="PANTHER" id="PTHR23404">
    <property type="entry name" value="MOLYBDOPTERIN SYNTHASE RELATED"/>
    <property type="match status" value="1"/>
</dbReference>
<dbReference type="InterPro" id="IPR036563">
    <property type="entry name" value="MoaE_sf"/>
</dbReference>
<evidence type="ECO:0000256" key="8">
    <source>
        <dbReference type="ARBA" id="ARBA00029745"/>
    </source>
</evidence>
<evidence type="ECO:0000313" key="14">
    <source>
        <dbReference type="Proteomes" id="UP000602381"/>
    </source>
</evidence>
<name>A0ABQ2LEG0_9PROT</name>
<organism evidence="13 14">
    <name type="scientific">Iodidimonas muriae</name>
    <dbReference type="NCBI Taxonomy" id="261467"/>
    <lineage>
        <taxon>Bacteria</taxon>
        <taxon>Pseudomonadati</taxon>
        <taxon>Pseudomonadota</taxon>
        <taxon>Alphaproteobacteria</taxon>
        <taxon>Iodidimonadales</taxon>
        <taxon>Iodidimonadaceae</taxon>
        <taxon>Iodidimonas</taxon>
    </lineage>
</organism>
<evidence type="ECO:0000256" key="11">
    <source>
        <dbReference type="ARBA" id="ARBA00032474"/>
    </source>
</evidence>
<protein>
    <recommendedName>
        <fullName evidence="4">Molybdopterin synthase catalytic subunit</fullName>
        <ecNumber evidence="3">2.8.1.12</ecNumber>
    </recommendedName>
    <alternativeName>
        <fullName evidence="10">MPT synthase subunit 2</fullName>
    </alternativeName>
    <alternativeName>
        <fullName evidence="8">Molybdenum cofactor biosynthesis protein E</fullName>
    </alternativeName>
    <alternativeName>
        <fullName evidence="9">Molybdopterin-converting factor large subunit</fullName>
    </alternativeName>
    <alternativeName>
        <fullName evidence="11">Molybdopterin-converting factor subunit 2</fullName>
    </alternativeName>
</protein>
<dbReference type="CDD" id="cd00756">
    <property type="entry name" value="MoaE"/>
    <property type="match status" value="1"/>
</dbReference>
<evidence type="ECO:0000256" key="12">
    <source>
        <dbReference type="ARBA" id="ARBA00049878"/>
    </source>
</evidence>
<dbReference type="InterPro" id="IPR003448">
    <property type="entry name" value="Mopterin_biosynth_MoaE"/>
</dbReference>
<evidence type="ECO:0000256" key="10">
    <source>
        <dbReference type="ARBA" id="ARBA00030781"/>
    </source>
</evidence>
<evidence type="ECO:0000256" key="4">
    <source>
        <dbReference type="ARBA" id="ARBA00013858"/>
    </source>
</evidence>
<evidence type="ECO:0000256" key="1">
    <source>
        <dbReference type="ARBA" id="ARBA00005046"/>
    </source>
</evidence>
<evidence type="ECO:0000256" key="9">
    <source>
        <dbReference type="ARBA" id="ARBA00030407"/>
    </source>
</evidence>
<keyword evidence="14" id="KW-1185">Reference proteome</keyword>
<gene>
    <name evidence="13" type="primary">moaE</name>
    <name evidence="13" type="ORF">GCM10007972_20090</name>
</gene>
<comment type="catalytic activity">
    <reaction evidence="12">
        <text>2 [molybdopterin-synthase sulfur-carrier protein]-C-terminal-Gly-aminoethanethioate + cyclic pyranopterin phosphate + H2O = molybdopterin + 2 [molybdopterin-synthase sulfur-carrier protein]-C-terminal Gly-Gly + 2 H(+)</text>
        <dbReference type="Rhea" id="RHEA:26333"/>
        <dbReference type="Rhea" id="RHEA-COMP:12202"/>
        <dbReference type="Rhea" id="RHEA-COMP:19907"/>
        <dbReference type="ChEBI" id="CHEBI:15377"/>
        <dbReference type="ChEBI" id="CHEBI:15378"/>
        <dbReference type="ChEBI" id="CHEBI:58698"/>
        <dbReference type="ChEBI" id="CHEBI:59648"/>
        <dbReference type="ChEBI" id="CHEBI:90778"/>
        <dbReference type="ChEBI" id="CHEBI:232372"/>
        <dbReference type="EC" id="2.8.1.12"/>
    </reaction>
</comment>
<dbReference type="EMBL" id="BMOV01000007">
    <property type="protein sequence ID" value="GGO13669.1"/>
    <property type="molecule type" value="Genomic_DNA"/>
</dbReference>
<sequence>MDEMAHIRVQKDPFDVAQELAALQKKGADMGALVSFTGLVREFDDDRRITKLTLEHYPAMTKRQLHAIAAEAEARFSLVHCRVIHRFGPLHPGDPIVLVITAARHRKAAFEGAEFLMDWLKTKAPFWKKEESSNGSQWVAAQESDDLAAQKWTAPTVKPNGQ</sequence>
<comment type="function">
    <text evidence="6">Converts molybdopterin precursor Z into molybdopterin. This requires the incorporation of two sulfur atoms into precursor Z to generate a dithiolene group. The sulfur is provided by MoaD.</text>
</comment>
<dbReference type="Proteomes" id="UP000602381">
    <property type="component" value="Unassembled WGS sequence"/>
</dbReference>
<evidence type="ECO:0000256" key="6">
    <source>
        <dbReference type="ARBA" id="ARBA00025448"/>
    </source>
</evidence>
<dbReference type="SUPFAM" id="SSF54690">
    <property type="entry name" value="Molybdopterin synthase subunit MoaE"/>
    <property type="match status" value="1"/>
</dbReference>
<comment type="pathway">
    <text evidence="1">Cofactor biosynthesis; molybdopterin biosynthesis.</text>
</comment>
<evidence type="ECO:0000256" key="7">
    <source>
        <dbReference type="ARBA" id="ARBA00026066"/>
    </source>
</evidence>
<accession>A0ABQ2LEG0</accession>
<dbReference type="EC" id="2.8.1.12" evidence="3"/>